<dbReference type="Pfam" id="PF10444">
    <property type="entry name" value="Nbl1_Borealin_N"/>
    <property type="match status" value="1"/>
</dbReference>
<name>A0A9P8I5E4_9PEZI</name>
<keyword evidence="13" id="KW-1185">Reference proteome</keyword>
<keyword evidence="4" id="KW-0158">Chromosome</keyword>
<feature type="compositionally biased region" description="Polar residues" evidence="10">
    <location>
        <begin position="207"/>
        <end position="226"/>
    </location>
</feature>
<dbReference type="InterPro" id="IPR018867">
    <property type="entry name" value="Cell_div_borealin"/>
</dbReference>
<reference evidence="12" key="1">
    <citation type="submission" date="2021-03" db="EMBL/GenBank/DDBJ databases">
        <title>Comparative genomics and phylogenomic investigation of the class Geoglossomycetes provide insights into ecological specialization and systematics.</title>
        <authorList>
            <person name="Melie T."/>
            <person name="Pirro S."/>
            <person name="Miller A.N."/>
            <person name="Quandt A."/>
        </authorList>
    </citation>
    <scope>NUCLEOTIDE SEQUENCE</scope>
    <source>
        <strain evidence="12">GBOQ0MN5Z8</strain>
    </source>
</reference>
<accession>A0A9P8I5E4</accession>
<evidence type="ECO:0000259" key="11">
    <source>
        <dbReference type="Pfam" id="PF10444"/>
    </source>
</evidence>
<feature type="compositionally biased region" description="Low complexity" evidence="10">
    <location>
        <begin position="280"/>
        <end position="299"/>
    </location>
</feature>
<dbReference type="GO" id="GO:0000775">
    <property type="term" value="C:chromosome, centromeric region"/>
    <property type="evidence" value="ECO:0007669"/>
    <property type="project" value="UniProtKB-SubCell"/>
</dbReference>
<dbReference type="GO" id="GO:0051301">
    <property type="term" value="P:cell division"/>
    <property type="evidence" value="ECO:0007669"/>
    <property type="project" value="UniProtKB-KW"/>
</dbReference>
<evidence type="ECO:0000256" key="6">
    <source>
        <dbReference type="ARBA" id="ARBA00022776"/>
    </source>
</evidence>
<feature type="domain" description="Borealin N-terminal" evidence="11">
    <location>
        <begin position="63"/>
        <end position="119"/>
    </location>
</feature>
<comment type="caution">
    <text evidence="12">The sequence shown here is derived from an EMBL/GenBank/DDBJ whole genome shotgun (WGS) entry which is preliminary data.</text>
</comment>
<evidence type="ECO:0000256" key="8">
    <source>
        <dbReference type="ARBA" id="ARBA00023306"/>
    </source>
</evidence>
<dbReference type="GO" id="GO:0032133">
    <property type="term" value="C:chromosome passenger complex"/>
    <property type="evidence" value="ECO:0007669"/>
    <property type="project" value="TreeGrafter"/>
</dbReference>
<sequence>MAPLCSKTRKASDSSTSSVPRGARNLSPSARTIATKTGSPTARTPERMMNPIQKRRKAITQAQKQALIDNLQLEISERARKLRAQYSLQAQGLRTRIEIRVNRIPLALRKVNIGELLAKYSREQGLPNAATKPVAETAMAGAFPALKGAVKSAESKGGSSPSRGTKRYSDEISCDADKENDSNVDLALPKKRTKAAVAPARIVSRSKPATSQVLSPKSYNSNSKNLLRSPIRPNASPPKSNIARPVSPLKSVAPAPAHPSTAPMTTGVIAGMVEKIKSTRTVTARKVTPAAPAPAAGAGRAKRTAAQPAPASIIGRGRAASNSSHASVSTTGTVITRLKGKASAPVQKAEAGNKAKSTAGRTGGLKAVAKKAAAASVSAAAAVEVPAAGRRILRKRK</sequence>
<evidence type="ECO:0000256" key="5">
    <source>
        <dbReference type="ARBA" id="ARBA00022618"/>
    </source>
</evidence>
<evidence type="ECO:0000256" key="2">
    <source>
        <dbReference type="ARBA" id="ARBA00004584"/>
    </source>
</evidence>
<dbReference type="GO" id="GO:0005634">
    <property type="term" value="C:nucleus"/>
    <property type="evidence" value="ECO:0007669"/>
    <property type="project" value="UniProtKB-SubCell"/>
</dbReference>
<comment type="similarity">
    <text evidence="3">Belongs to the borealin family.</text>
</comment>
<feature type="region of interest" description="Disordered" evidence="10">
    <location>
        <begin position="280"/>
        <end position="306"/>
    </location>
</feature>
<evidence type="ECO:0000256" key="7">
    <source>
        <dbReference type="ARBA" id="ARBA00023242"/>
    </source>
</evidence>
<feature type="region of interest" description="Disordered" evidence="10">
    <location>
        <begin position="200"/>
        <end position="266"/>
    </location>
</feature>
<dbReference type="AlphaFoldDB" id="A0A9P8I5E4"/>
<dbReference type="PANTHER" id="PTHR16040:SF7">
    <property type="entry name" value="AUSTRALIN, ISOFORM A-RELATED"/>
    <property type="match status" value="1"/>
</dbReference>
<dbReference type="GO" id="GO:0000070">
    <property type="term" value="P:mitotic sister chromatid segregation"/>
    <property type="evidence" value="ECO:0007669"/>
    <property type="project" value="TreeGrafter"/>
</dbReference>
<keyword evidence="6" id="KW-0498">Mitosis</keyword>
<protein>
    <recommendedName>
        <fullName evidence="11">Borealin N-terminal domain-containing protein</fullName>
    </recommendedName>
</protein>
<gene>
    <name evidence="12" type="ORF">FGG08_004567</name>
</gene>
<organism evidence="12 13">
    <name type="scientific">Glutinoglossum americanum</name>
    <dbReference type="NCBI Taxonomy" id="1670608"/>
    <lineage>
        <taxon>Eukaryota</taxon>
        <taxon>Fungi</taxon>
        <taxon>Dikarya</taxon>
        <taxon>Ascomycota</taxon>
        <taxon>Pezizomycotina</taxon>
        <taxon>Geoglossomycetes</taxon>
        <taxon>Geoglossales</taxon>
        <taxon>Geoglossaceae</taxon>
        <taxon>Glutinoglossum</taxon>
    </lineage>
</organism>
<dbReference type="PANTHER" id="PTHR16040">
    <property type="entry name" value="AUSTRALIN, ISOFORM A-RELATED"/>
    <property type="match status" value="1"/>
</dbReference>
<feature type="compositionally biased region" description="Polar residues" evidence="10">
    <location>
        <begin position="26"/>
        <end position="42"/>
    </location>
</feature>
<evidence type="ECO:0000256" key="9">
    <source>
        <dbReference type="ARBA" id="ARBA00023328"/>
    </source>
</evidence>
<keyword evidence="5" id="KW-0132">Cell division</keyword>
<dbReference type="OrthoDB" id="2392550at2759"/>
<feature type="region of interest" description="Disordered" evidence="10">
    <location>
        <begin position="339"/>
        <end position="363"/>
    </location>
</feature>
<proteinExistence type="inferred from homology"/>
<evidence type="ECO:0000313" key="13">
    <source>
        <dbReference type="Proteomes" id="UP000698800"/>
    </source>
</evidence>
<comment type="subcellular location">
    <subcellularLocation>
        <location evidence="2">Chromosome</location>
        <location evidence="2">Centromere</location>
    </subcellularLocation>
    <subcellularLocation>
        <location evidence="1">Nucleus</location>
    </subcellularLocation>
</comment>
<dbReference type="InterPro" id="IPR018851">
    <property type="entry name" value="Borealin_N"/>
</dbReference>
<keyword evidence="8" id="KW-0131">Cell cycle</keyword>
<evidence type="ECO:0000256" key="1">
    <source>
        <dbReference type="ARBA" id="ARBA00004123"/>
    </source>
</evidence>
<dbReference type="EMBL" id="JAGHQL010000094">
    <property type="protein sequence ID" value="KAH0538850.1"/>
    <property type="molecule type" value="Genomic_DNA"/>
</dbReference>
<feature type="region of interest" description="Disordered" evidence="10">
    <location>
        <begin position="1"/>
        <end position="49"/>
    </location>
</feature>
<evidence type="ECO:0000256" key="3">
    <source>
        <dbReference type="ARBA" id="ARBA00009914"/>
    </source>
</evidence>
<evidence type="ECO:0000313" key="12">
    <source>
        <dbReference type="EMBL" id="KAH0538850.1"/>
    </source>
</evidence>
<feature type="compositionally biased region" description="Basic and acidic residues" evidence="10">
    <location>
        <begin position="167"/>
        <end position="181"/>
    </location>
</feature>
<keyword evidence="9" id="KW-0137">Centromere</keyword>
<evidence type="ECO:0000256" key="10">
    <source>
        <dbReference type="SAM" id="MobiDB-lite"/>
    </source>
</evidence>
<dbReference type="GO" id="GO:0051233">
    <property type="term" value="C:spindle midzone"/>
    <property type="evidence" value="ECO:0007669"/>
    <property type="project" value="TreeGrafter"/>
</dbReference>
<evidence type="ECO:0000256" key="4">
    <source>
        <dbReference type="ARBA" id="ARBA00022454"/>
    </source>
</evidence>
<feature type="region of interest" description="Disordered" evidence="10">
    <location>
        <begin position="152"/>
        <end position="186"/>
    </location>
</feature>
<dbReference type="Proteomes" id="UP000698800">
    <property type="component" value="Unassembled WGS sequence"/>
</dbReference>
<keyword evidence="7" id="KW-0539">Nucleus</keyword>